<reference evidence="6" key="1">
    <citation type="submission" date="2025-08" db="UniProtKB">
        <authorList>
            <consortium name="Ensembl"/>
        </authorList>
    </citation>
    <scope>IDENTIFICATION</scope>
</reference>
<organism evidence="6 7">
    <name type="scientific">Sinocyclocheilus grahami</name>
    <name type="common">Dianchi golden-line fish</name>
    <name type="synonym">Barbus grahami</name>
    <dbReference type="NCBI Taxonomy" id="75366"/>
    <lineage>
        <taxon>Eukaryota</taxon>
        <taxon>Metazoa</taxon>
        <taxon>Chordata</taxon>
        <taxon>Craniata</taxon>
        <taxon>Vertebrata</taxon>
        <taxon>Euteleostomi</taxon>
        <taxon>Actinopterygii</taxon>
        <taxon>Neopterygii</taxon>
        <taxon>Teleostei</taxon>
        <taxon>Ostariophysi</taxon>
        <taxon>Cypriniformes</taxon>
        <taxon>Cyprinidae</taxon>
        <taxon>Cyprininae</taxon>
        <taxon>Sinocyclocheilus</taxon>
    </lineage>
</organism>
<sequence length="102" mass="12161">MADIVQQRLEDRIPALEQLERVGLFTNKEVKSMLKRSTALEYKLHRTVQSKDDFITYIQYEINVLELIKNRRKLHWRAVKTLEGESVEHFTTKYTLLQTGHM</sequence>
<evidence type="ECO:0000256" key="4">
    <source>
        <dbReference type="ARBA" id="ARBA00023242"/>
    </source>
</evidence>
<dbReference type="AlphaFoldDB" id="A0A672M4U5"/>
<dbReference type="GO" id="GO:0030515">
    <property type="term" value="F:snoRNA binding"/>
    <property type="evidence" value="ECO:0007669"/>
    <property type="project" value="InterPro"/>
</dbReference>
<keyword evidence="2" id="KW-0698">rRNA processing</keyword>
<evidence type="ECO:0000256" key="3">
    <source>
        <dbReference type="ARBA" id="ARBA00022737"/>
    </source>
</evidence>
<evidence type="ECO:0000256" key="1">
    <source>
        <dbReference type="ARBA" id="ARBA00004604"/>
    </source>
</evidence>
<evidence type="ECO:0000259" key="5">
    <source>
        <dbReference type="Pfam" id="PF08640"/>
    </source>
</evidence>
<evidence type="ECO:0000256" key="2">
    <source>
        <dbReference type="ARBA" id="ARBA00022552"/>
    </source>
</evidence>
<keyword evidence="7" id="KW-1185">Reference proteome</keyword>
<dbReference type="Ensembl" id="ENSSGRT00000033948.1">
    <property type="protein sequence ID" value="ENSSGRP00000031626.1"/>
    <property type="gene ID" value="ENSSGRG00000017754.1"/>
</dbReference>
<dbReference type="PANTHER" id="PTHR23271:SF1">
    <property type="entry name" value="U3 SMALL NUCLEOLAR RNA-ASSOCIATED PROTEIN 6 HOMOLOG"/>
    <property type="match status" value="1"/>
</dbReference>
<protein>
    <submittedName>
        <fullName evidence="6">UTP6 small subunit processome component</fullName>
    </submittedName>
</protein>
<dbReference type="GO" id="GO:0032040">
    <property type="term" value="C:small-subunit processome"/>
    <property type="evidence" value="ECO:0007669"/>
    <property type="project" value="TreeGrafter"/>
</dbReference>
<reference evidence="6" key="2">
    <citation type="submission" date="2025-09" db="UniProtKB">
        <authorList>
            <consortium name="Ensembl"/>
        </authorList>
    </citation>
    <scope>IDENTIFICATION</scope>
</reference>
<name>A0A672M4U5_SINGR</name>
<accession>A0A672M4U5</accession>
<dbReference type="PANTHER" id="PTHR23271">
    <property type="entry name" value="HEPATOCELLULAR CARCINOMA-ASSOCIATED ANTIGEN 66"/>
    <property type="match status" value="1"/>
</dbReference>
<proteinExistence type="predicted"/>
<feature type="domain" description="U3 small nucleolar RNA-associated protein 6 N-terminal" evidence="5">
    <location>
        <begin position="9"/>
        <end position="74"/>
    </location>
</feature>
<evidence type="ECO:0000313" key="6">
    <source>
        <dbReference type="Ensembl" id="ENSSGRP00000031626.1"/>
    </source>
</evidence>
<dbReference type="InterPro" id="IPR055347">
    <property type="entry name" value="UTP6_N"/>
</dbReference>
<comment type="subcellular location">
    <subcellularLocation>
        <location evidence="1">Nucleus</location>
        <location evidence="1">Nucleolus</location>
    </subcellularLocation>
</comment>
<dbReference type="GO" id="GO:0000462">
    <property type="term" value="P:maturation of SSU-rRNA from tricistronic rRNA transcript (SSU-rRNA, 5.8S rRNA, LSU-rRNA)"/>
    <property type="evidence" value="ECO:0007669"/>
    <property type="project" value="InterPro"/>
</dbReference>
<dbReference type="Pfam" id="PF08640">
    <property type="entry name" value="U3_assoc_6"/>
    <property type="match status" value="1"/>
</dbReference>
<dbReference type="Proteomes" id="UP000472262">
    <property type="component" value="Unassembled WGS sequence"/>
</dbReference>
<dbReference type="GO" id="GO:0034388">
    <property type="term" value="C:Pwp2p-containing subcomplex of 90S preribosome"/>
    <property type="evidence" value="ECO:0007669"/>
    <property type="project" value="TreeGrafter"/>
</dbReference>
<keyword evidence="3" id="KW-0677">Repeat</keyword>
<dbReference type="InterPro" id="IPR013949">
    <property type="entry name" value="Utp6"/>
</dbReference>
<evidence type="ECO:0000313" key="7">
    <source>
        <dbReference type="Proteomes" id="UP000472262"/>
    </source>
</evidence>
<keyword evidence="4" id="KW-0539">Nucleus</keyword>